<gene>
    <name evidence="3" type="ORF">LTRI10_LOCUS34440</name>
</gene>
<dbReference type="GO" id="GO:0010333">
    <property type="term" value="F:terpene synthase activity"/>
    <property type="evidence" value="ECO:0007669"/>
    <property type="project" value="InterPro"/>
</dbReference>
<dbReference type="Pfam" id="PF03936">
    <property type="entry name" value="Terpene_synth_C"/>
    <property type="match status" value="1"/>
</dbReference>
<dbReference type="GO" id="GO:0016114">
    <property type="term" value="P:terpenoid biosynthetic process"/>
    <property type="evidence" value="ECO:0007669"/>
    <property type="project" value="InterPro"/>
</dbReference>
<organism evidence="3 4">
    <name type="scientific">Linum trigynum</name>
    <dbReference type="NCBI Taxonomy" id="586398"/>
    <lineage>
        <taxon>Eukaryota</taxon>
        <taxon>Viridiplantae</taxon>
        <taxon>Streptophyta</taxon>
        <taxon>Embryophyta</taxon>
        <taxon>Tracheophyta</taxon>
        <taxon>Spermatophyta</taxon>
        <taxon>Magnoliopsida</taxon>
        <taxon>eudicotyledons</taxon>
        <taxon>Gunneridae</taxon>
        <taxon>Pentapetalae</taxon>
        <taxon>rosids</taxon>
        <taxon>fabids</taxon>
        <taxon>Malpighiales</taxon>
        <taxon>Linaceae</taxon>
        <taxon>Linum</taxon>
    </lineage>
</organism>
<dbReference type="AlphaFoldDB" id="A0AAV2F6L9"/>
<dbReference type="GO" id="GO:0000287">
    <property type="term" value="F:magnesium ion binding"/>
    <property type="evidence" value="ECO:0007669"/>
    <property type="project" value="InterPro"/>
</dbReference>
<sequence>MWESKYSLARHFLTKVTVLISSLDDIYDVKATIDQLELFTATITRWGKAAGDDDLPEYMGHWMEAMTGVIDGIDDIVSKEGRGYCVEYLKLALKNQAKAYLSEARWLARKVVPSVEEYREVFEWLLADPAILVASSDMCRLTDDVVSHEFEQERKHAASSVEFGYTHSTKDTKDVITSLLVTPMTI</sequence>
<dbReference type="PANTHER" id="PTHR31225:SF113">
    <property type="entry name" value="TERPENE SYNTHASE 3-RELATED"/>
    <property type="match status" value="1"/>
</dbReference>
<name>A0AAV2F6L9_9ROSI</name>
<dbReference type="InterPro" id="IPR008949">
    <property type="entry name" value="Isoprenoid_synthase_dom_sf"/>
</dbReference>
<evidence type="ECO:0000256" key="1">
    <source>
        <dbReference type="ARBA" id="ARBA00022723"/>
    </source>
</evidence>
<dbReference type="InterPro" id="IPR050148">
    <property type="entry name" value="Terpene_synthase-like"/>
</dbReference>
<keyword evidence="1" id="KW-0479">Metal-binding</keyword>
<evidence type="ECO:0000313" key="3">
    <source>
        <dbReference type="EMBL" id="CAL1393903.1"/>
    </source>
</evidence>
<reference evidence="3 4" key="1">
    <citation type="submission" date="2024-04" db="EMBL/GenBank/DDBJ databases">
        <authorList>
            <person name="Fracassetti M."/>
        </authorList>
    </citation>
    <scope>NUCLEOTIDE SEQUENCE [LARGE SCALE GENOMIC DNA]</scope>
</reference>
<evidence type="ECO:0000259" key="2">
    <source>
        <dbReference type="Pfam" id="PF03936"/>
    </source>
</evidence>
<dbReference type="Gene3D" id="1.10.600.10">
    <property type="entry name" value="Farnesyl Diphosphate Synthase"/>
    <property type="match status" value="2"/>
</dbReference>
<dbReference type="Proteomes" id="UP001497516">
    <property type="component" value="Chromosome 6"/>
</dbReference>
<dbReference type="EMBL" id="OZ034819">
    <property type="protein sequence ID" value="CAL1393903.1"/>
    <property type="molecule type" value="Genomic_DNA"/>
</dbReference>
<evidence type="ECO:0000313" key="4">
    <source>
        <dbReference type="Proteomes" id="UP001497516"/>
    </source>
</evidence>
<feature type="domain" description="Terpene synthase metal-binding" evidence="2">
    <location>
        <begin position="2"/>
        <end position="120"/>
    </location>
</feature>
<dbReference type="InterPro" id="IPR005630">
    <property type="entry name" value="Terpene_synthase_metal-bd"/>
</dbReference>
<dbReference type="PANTHER" id="PTHR31225">
    <property type="entry name" value="OS04G0344100 PROTEIN-RELATED"/>
    <property type="match status" value="1"/>
</dbReference>
<dbReference type="SUPFAM" id="SSF48576">
    <property type="entry name" value="Terpenoid synthases"/>
    <property type="match status" value="1"/>
</dbReference>
<keyword evidence="4" id="KW-1185">Reference proteome</keyword>
<proteinExistence type="predicted"/>
<accession>A0AAV2F6L9</accession>
<protein>
    <recommendedName>
        <fullName evidence="2">Terpene synthase metal-binding domain-containing protein</fullName>
    </recommendedName>
</protein>